<dbReference type="RefSeq" id="WP_185829308.1">
    <property type="nucleotide sequence ID" value="NZ_RWJF01000001.1"/>
</dbReference>
<dbReference type="AlphaFoldDB" id="A0A3R9YKK1"/>
<evidence type="ECO:0000313" key="1">
    <source>
        <dbReference type="EMBL" id="RST31958.1"/>
    </source>
</evidence>
<sequence length="70" mass="7506">MSRQDGELVAEGTANIGALLRSFGAPPTDRDRSEAIARFLSGEEGWEMALRQLGGTFATPAPGLRSEQEE</sequence>
<proteinExistence type="predicted"/>
<reference evidence="1 2" key="1">
    <citation type="submission" date="2018-12" db="EMBL/GenBank/DDBJ databases">
        <title>Sphingomonas sp. HMF7854 Genome sequencing and assembly.</title>
        <authorList>
            <person name="Cha I."/>
            <person name="Kang H."/>
            <person name="Kim H."/>
            <person name="Kang J."/>
            <person name="Joh K."/>
        </authorList>
    </citation>
    <scope>NUCLEOTIDE SEQUENCE [LARGE SCALE GENOMIC DNA]</scope>
    <source>
        <strain evidence="1 2">HMF7854</strain>
    </source>
</reference>
<organism evidence="1 2">
    <name type="scientific">Sphingomonas ginkgonis</name>
    <dbReference type="NCBI Taxonomy" id="2315330"/>
    <lineage>
        <taxon>Bacteria</taxon>
        <taxon>Pseudomonadati</taxon>
        <taxon>Pseudomonadota</taxon>
        <taxon>Alphaproteobacteria</taxon>
        <taxon>Sphingomonadales</taxon>
        <taxon>Sphingomonadaceae</taxon>
        <taxon>Sphingomonas</taxon>
    </lineage>
</organism>
<name>A0A3R9YKK1_9SPHN</name>
<protein>
    <submittedName>
        <fullName evidence="1">Uncharacterized protein</fullName>
    </submittedName>
</protein>
<keyword evidence="2" id="KW-1185">Reference proteome</keyword>
<gene>
    <name evidence="1" type="ORF">HMF7854_14760</name>
</gene>
<accession>A0A3R9YKK1</accession>
<comment type="caution">
    <text evidence="1">The sequence shown here is derived from an EMBL/GenBank/DDBJ whole genome shotgun (WGS) entry which is preliminary data.</text>
</comment>
<dbReference type="Proteomes" id="UP000274661">
    <property type="component" value="Unassembled WGS sequence"/>
</dbReference>
<dbReference type="EMBL" id="RWJF01000001">
    <property type="protein sequence ID" value="RST31958.1"/>
    <property type="molecule type" value="Genomic_DNA"/>
</dbReference>
<evidence type="ECO:0000313" key="2">
    <source>
        <dbReference type="Proteomes" id="UP000274661"/>
    </source>
</evidence>